<proteinExistence type="inferred from homology"/>
<dbReference type="GO" id="GO:0016705">
    <property type="term" value="F:oxidoreductase activity, acting on paired donors, with incorporation or reduction of molecular oxygen"/>
    <property type="evidence" value="ECO:0007669"/>
    <property type="project" value="InterPro"/>
</dbReference>
<evidence type="ECO:0000256" key="4">
    <source>
        <dbReference type="ARBA" id="ARBA00023004"/>
    </source>
</evidence>
<dbReference type="Proteomes" id="UP001285441">
    <property type="component" value="Unassembled WGS sequence"/>
</dbReference>
<dbReference type="Gene3D" id="1.10.630.10">
    <property type="entry name" value="Cytochrome P450"/>
    <property type="match status" value="1"/>
</dbReference>
<accession>A0AAE0P8D4</accession>
<reference evidence="5" key="1">
    <citation type="journal article" date="2023" name="Mol. Phylogenet. Evol.">
        <title>Genome-scale phylogeny and comparative genomics of the fungal order Sordariales.</title>
        <authorList>
            <person name="Hensen N."/>
            <person name="Bonometti L."/>
            <person name="Westerberg I."/>
            <person name="Brannstrom I.O."/>
            <person name="Guillou S."/>
            <person name="Cros-Aarteil S."/>
            <person name="Calhoun S."/>
            <person name="Haridas S."/>
            <person name="Kuo A."/>
            <person name="Mondo S."/>
            <person name="Pangilinan J."/>
            <person name="Riley R."/>
            <person name="LaButti K."/>
            <person name="Andreopoulos B."/>
            <person name="Lipzen A."/>
            <person name="Chen C."/>
            <person name="Yan M."/>
            <person name="Daum C."/>
            <person name="Ng V."/>
            <person name="Clum A."/>
            <person name="Steindorff A."/>
            <person name="Ohm R.A."/>
            <person name="Martin F."/>
            <person name="Silar P."/>
            <person name="Natvig D.O."/>
            <person name="Lalanne C."/>
            <person name="Gautier V."/>
            <person name="Ament-Velasquez S.L."/>
            <person name="Kruys A."/>
            <person name="Hutchinson M.I."/>
            <person name="Powell A.J."/>
            <person name="Barry K."/>
            <person name="Miller A.N."/>
            <person name="Grigoriev I.V."/>
            <person name="Debuchy R."/>
            <person name="Gladieux P."/>
            <person name="Hiltunen Thoren M."/>
            <person name="Johannesson H."/>
        </authorList>
    </citation>
    <scope>NUCLEOTIDE SEQUENCE</scope>
    <source>
        <strain evidence="5">CBS 232.78</strain>
    </source>
</reference>
<comment type="similarity">
    <text evidence="1">Belongs to the cytochrome P450 family.</text>
</comment>
<evidence type="ECO:0000313" key="6">
    <source>
        <dbReference type="Proteomes" id="UP001285441"/>
    </source>
</evidence>
<keyword evidence="3" id="KW-0560">Oxidoreductase</keyword>
<dbReference type="EMBL" id="JAULSW010000001">
    <property type="protein sequence ID" value="KAK3395195.1"/>
    <property type="molecule type" value="Genomic_DNA"/>
</dbReference>
<reference evidence="5" key="2">
    <citation type="submission" date="2023-06" db="EMBL/GenBank/DDBJ databases">
        <authorList>
            <consortium name="Lawrence Berkeley National Laboratory"/>
            <person name="Haridas S."/>
            <person name="Hensen N."/>
            <person name="Bonometti L."/>
            <person name="Westerberg I."/>
            <person name="Brannstrom I.O."/>
            <person name="Guillou S."/>
            <person name="Cros-Aarteil S."/>
            <person name="Calhoun S."/>
            <person name="Kuo A."/>
            <person name="Mondo S."/>
            <person name="Pangilinan J."/>
            <person name="Riley R."/>
            <person name="LaButti K."/>
            <person name="Andreopoulos B."/>
            <person name="Lipzen A."/>
            <person name="Chen C."/>
            <person name="Yanf M."/>
            <person name="Daum C."/>
            <person name="Ng V."/>
            <person name="Clum A."/>
            <person name="Steindorff A."/>
            <person name="Ohm R."/>
            <person name="Martin F."/>
            <person name="Silar P."/>
            <person name="Natvig D."/>
            <person name="Lalanne C."/>
            <person name="Gautier V."/>
            <person name="Ament-velasquez S.L."/>
            <person name="Kruys A."/>
            <person name="Hutchinson M.I."/>
            <person name="Powell A.J."/>
            <person name="Barry K."/>
            <person name="Miller A.N."/>
            <person name="Grigoriev I.V."/>
            <person name="Debuchy R."/>
            <person name="Gladieux P."/>
            <person name="Thoren M.H."/>
            <person name="Johannesson H."/>
        </authorList>
    </citation>
    <scope>NUCLEOTIDE SEQUENCE</scope>
    <source>
        <strain evidence="5">CBS 232.78</strain>
    </source>
</reference>
<evidence type="ECO:0000313" key="5">
    <source>
        <dbReference type="EMBL" id="KAK3395195.1"/>
    </source>
</evidence>
<dbReference type="InterPro" id="IPR036396">
    <property type="entry name" value="Cyt_P450_sf"/>
</dbReference>
<dbReference type="PANTHER" id="PTHR46300">
    <property type="entry name" value="P450, PUTATIVE (EUROFUNG)-RELATED-RELATED"/>
    <property type="match status" value="1"/>
</dbReference>
<dbReference type="GO" id="GO:0020037">
    <property type="term" value="F:heme binding"/>
    <property type="evidence" value="ECO:0007669"/>
    <property type="project" value="InterPro"/>
</dbReference>
<gene>
    <name evidence="5" type="ORF">B0H63DRAFT_445241</name>
</gene>
<dbReference type="PANTHER" id="PTHR46300:SF11">
    <property type="entry name" value="OXIDOREDUCTASE, PUTATIVE-RELATED"/>
    <property type="match status" value="1"/>
</dbReference>
<sequence length="291" mass="32438">MGLGLALPKAAFFVTGTAAVGPFIAFNINIFQNPRAPIGHDLVTGDLRMFTMSYGYRWRAHRTIMHRLLAPKPTLEFVPSQEFEVKQLLHQLAFENGDDHAGFFYHVRRMSFRLSRRPRTAAAWTRWATLISPGAFIEDDIPPLAQILPKFLQPSRRQAAEYAKIVLRGEMRAWNQIKDEVSAGIAAPSFGRDLAESDFREQGLTDEDATWITGGLVEAGAEITAVVIYNLLLYLAATPAAQTKAHAELERVIGRKGGMDTSDRAFEVQSAFRGPKPFLLQLVPRSEAQKS</sequence>
<keyword evidence="4" id="KW-0408">Iron</keyword>
<dbReference type="SUPFAM" id="SSF48264">
    <property type="entry name" value="Cytochrome P450"/>
    <property type="match status" value="1"/>
</dbReference>
<dbReference type="AlphaFoldDB" id="A0AAE0P8D4"/>
<dbReference type="GO" id="GO:0005506">
    <property type="term" value="F:iron ion binding"/>
    <property type="evidence" value="ECO:0007669"/>
    <property type="project" value="InterPro"/>
</dbReference>
<evidence type="ECO:0000256" key="1">
    <source>
        <dbReference type="ARBA" id="ARBA00010617"/>
    </source>
</evidence>
<evidence type="ECO:0000256" key="3">
    <source>
        <dbReference type="ARBA" id="ARBA00023002"/>
    </source>
</evidence>
<organism evidence="5 6">
    <name type="scientific">Podospora didyma</name>
    <dbReference type="NCBI Taxonomy" id="330526"/>
    <lineage>
        <taxon>Eukaryota</taxon>
        <taxon>Fungi</taxon>
        <taxon>Dikarya</taxon>
        <taxon>Ascomycota</taxon>
        <taxon>Pezizomycotina</taxon>
        <taxon>Sordariomycetes</taxon>
        <taxon>Sordariomycetidae</taxon>
        <taxon>Sordariales</taxon>
        <taxon>Podosporaceae</taxon>
        <taxon>Podospora</taxon>
    </lineage>
</organism>
<keyword evidence="2" id="KW-0479">Metal-binding</keyword>
<comment type="caution">
    <text evidence="5">The sequence shown here is derived from an EMBL/GenBank/DDBJ whole genome shotgun (WGS) entry which is preliminary data.</text>
</comment>
<evidence type="ECO:0000256" key="2">
    <source>
        <dbReference type="ARBA" id="ARBA00022723"/>
    </source>
</evidence>
<dbReference type="Pfam" id="PF00067">
    <property type="entry name" value="p450"/>
    <property type="match status" value="1"/>
</dbReference>
<protein>
    <submittedName>
        <fullName evidence="5">Cytochrome P450</fullName>
    </submittedName>
</protein>
<dbReference type="InterPro" id="IPR050364">
    <property type="entry name" value="Cytochrome_P450_fung"/>
</dbReference>
<name>A0AAE0P8D4_9PEZI</name>
<keyword evidence="6" id="KW-1185">Reference proteome</keyword>
<dbReference type="InterPro" id="IPR001128">
    <property type="entry name" value="Cyt_P450"/>
</dbReference>
<dbReference type="GO" id="GO:0004497">
    <property type="term" value="F:monooxygenase activity"/>
    <property type="evidence" value="ECO:0007669"/>
    <property type="project" value="InterPro"/>
</dbReference>